<reference evidence="2 3" key="2">
    <citation type="journal article" date="2022" name="Mar. Drugs">
        <title>Bioassay-Guided Fractionation Leads to the Detection of Cholic Acid Generated by the Rare Thalassomonas sp.</title>
        <authorList>
            <person name="Pheiffer F."/>
            <person name="Schneider Y.K."/>
            <person name="Hansen E.H."/>
            <person name="Andersen J.H."/>
            <person name="Isaksson J."/>
            <person name="Busche T."/>
            <person name="R C."/>
            <person name="Kalinowski J."/>
            <person name="Zyl L.V."/>
            <person name="Trindade M."/>
        </authorList>
    </citation>
    <scope>NUCLEOTIDE SEQUENCE [LARGE SCALE GENOMIC DNA]</scope>
    <source>
        <strain evidence="2 3">A5K-106</strain>
    </source>
</reference>
<sequence length="130" mass="14834">MNQWLLLILFTLILQGCQSTRNNPLNEPDSIVYAIENREDIRPVILIKPKYPIAAANQGIEGSCKVTFDLGKVGILTRAVNIEITECMPQGIFEKVCIDSIKRWAFRDMENLDTHESPYGLITYCKFELN</sequence>
<dbReference type="AlphaFoldDB" id="A0AAE9YW71"/>
<dbReference type="Proteomes" id="UP000032568">
    <property type="component" value="Chromosome"/>
</dbReference>
<proteinExistence type="predicted"/>
<dbReference type="SUPFAM" id="SSF74653">
    <property type="entry name" value="TolA/TonB C-terminal domain"/>
    <property type="match status" value="1"/>
</dbReference>
<dbReference type="Gene3D" id="3.30.2420.10">
    <property type="entry name" value="TonB"/>
    <property type="match status" value="1"/>
</dbReference>
<dbReference type="GO" id="GO:0055085">
    <property type="term" value="P:transmembrane transport"/>
    <property type="evidence" value="ECO:0007669"/>
    <property type="project" value="InterPro"/>
</dbReference>
<reference evidence="2 3" key="1">
    <citation type="journal article" date="2015" name="Genome Announc.">
        <title>Draft Genome Sequences of Marine Isolates of Thalassomonas viridans and Thalassomonas actiniarum.</title>
        <authorList>
            <person name="Olonade I."/>
            <person name="van Zyl L.J."/>
            <person name="Trindade M."/>
        </authorList>
    </citation>
    <scope>NUCLEOTIDE SEQUENCE [LARGE SCALE GENOMIC DNA]</scope>
    <source>
        <strain evidence="2 3">A5K-106</strain>
    </source>
</reference>
<evidence type="ECO:0000313" key="2">
    <source>
        <dbReference type="EMBL" id="WDE01490.1"/>
    </source>
</evidence>
<feature type="domain" description="TonB C-terminal" evidence="1">
    <location>
        <begin position="36"/>
        <end position="130"/>
    </location>
</feature>
<dbReference type="KEGG" id="tact:SG35_013255"/>
<accession>A0AAE9YW71</accession>
<dbReference type="Pfam" id="PF03544">
    <property type="entry name" value="TonB_C"/>
    <property type="match status" value="1"/>
</dbReference>
<evidence type="ECO:0000259" key="1">
    <source>
        <dbReference type="PROSITE" id="PS52015"/>
    </source>
</evidence>
<dbReference type="EMBL" id="CP059735">
    <property type="protein sequence ID" value="WDE01490.1"/>
    <property type="molecule type" value="Genomic_DNA"/>
</dbReference>
<keyword evidence="3" id="KW-1185">Reference proteome</keyword>
<protein>
    <submittedName>
        <fullName evidence="2">Energy transducer TonB</fullName>
    </submittedName>
</protein>
<dbReference type="PROSITE" id="PS52015">
    <property type="entry name" value="TONB_CTD"/>
    <property type="match status" value="1"/>
</dbReference>
<dbReference type="InterPro" id="IPR037682">
    <property type="entry name" value="TonB_C"/>
</dbReference>
<gene>
    <name evidence="2" type="ORF">SG35_013255</name>
</gene>
<name>A0AAE9YW71_9GAMM</name>
<evidence type="ECO:0000313" key="3">
    <source>
        <dbReference type="Proteomes" id="UP000032568"/>
    </source>
</evidence>
<organism evidence="2 3">
    <name type="scientific">Thalassomonas actiniarum</name>
    <dbReference type="NCBI Taxonomy" id="485447"/>
    <lineage>
        <taxon>Bacteria</taxon>
        <taxon>Pseudomonadati</taxon>
        <taxon>Pseudomonadota</taxon>
        <taxon>Gammaproteobacteria</taxon>
        <taxon>Alteromonadales</taxon>
        <taxon>Colwelliaceae</taxon>
        <taxon>Thalassomonas</taxon>
    </lineage>
</organism>
<dbReference type="RefSeq" id="WP_274055455.1">
    <property type="nucleotide sequence ID" value="NZ_CP059735.1"/>
</dbReference>